<dbReference type="RefSeq" id="WP_122149195.1">
    <property type="nucleotide sequence ID" value="NZ_RFFI01000044.1"/>
</dbReference>
<dbReference type="InterPro" id="IPR011682">
    <property type="entry name" value="Glyco_hydro_38_C"/>
</dbReference>
<dbReference type="AlphaFoldDB" id="A0A3M2JH53"/>
<dbReference type="Gene3D" id="3.20.110.10">
    <property type="entry name" value="Glycoside hydrolase 38, N terminal domain"/>
    <property type="match status" value="1"/>
</dbReference>
<dbReference type="InterPro" id="IPR011330">
    <property type="entry name" value="Glyco_hydro/deAcase_b/a-brl"/>
</dbReference>
<evidence type="ECO:0000256" key="4">
    <source>
        <dbReference type="ARBA" id="ARBA00023295"/>
    </source>
</evidence>
<name>A0A3M2JH53_9CELL</name>
<dbReference type="InterPro" id="IPR054723">
    <property type="entry name" value="Ams1-like_N"/>
</dbReference>
<dbReference type="Pfam" id="PF09261">
    <property type="entry name" value="Alpha-mann_mid"/>
    <property type="match status" value="1"/>
</dbReference>
<gene>
    <name evidence="6" type="ORF">EBM89_09485</name>
</gene>
<protein>
    <submittedName>
        <fullName evidence="6">Alpha-mannosidase</fullName>
    </submittedName>
</protein>
<dbReference type="GO" id="GO:0046872">
    <property type="term" value="F:metal ion binding"/>
    <property type="evidence" value="ECO:0007669"/>
    <property type="project" value="UniProtKB-KW"/>
</dbReference>
<dbReference type="GO" id="GO:0030246">
    <property type="term" value="F:carbohydrate binding"/>
    <property type="evidence" value="ECO:0007669"/>
    <property type="project" value="InterPro"/>
</dbReference>
<accession>A0A3M2JH53</accession>
<dbReference type="Pfam" id="PF22907">
    <property type="entry name" value="Ams1-like_1st"/>
    <property type="match status" value="1"/>
</dbReference>
<dbReference type="FunFam" id="3.20.110.10:FF:000002">
    <property type="entry name" value="alpha-mannosidase 2C1 isoform X1"/>
    <property type="match status" value="1"/>
</dbReference>
<dbReference type="Pfam" id="PF07748">
    <property type="entry name" value="Glyco_hydro_38C"/>
    <property type="match status" value="1"/>
</dbReference>
<dbReference type="Pfam" id="PF17677">
    <property type="entry name" value="Glyco_hydro38C2"/>
    <property type="match status" value="1"/>
</dbReference>
<dbReference type="Gene3D" id="2.70.98.30">
    <property type="entry name" value="Golgi alpha-mannosidase II, domain 4"/>
    <property type="match status" value="1"/>
</dbReference>
<organism evidence="6 7">
    <name type="scientific">Cellulomonas triticagri</name>
    <dbReference type="NCBI Taxonomy" id="2483352"/>
    <lineage>
        <taxon>Bacteria</taxon>
        <taxon>Bacillati</taxon>
        <taxon>Actinomycetota</taxon>
        <taxon>Actinomycetes</taxon>
        <taxon>Micrococcales</taxon>
        <taxon>Cellulomonadaceae</taxon>
        <taxon>Cellulomonas</taxon>
    </lineage>
</organism>
<evidence type="ECO:0000259" key="5">
    <source>
        <dbReference type="SMART" id="SM00872"/>
    </source>
</evidence>
<keyword evidence="2" id="KW-0479">Metal-binding</keyword>
<dbReference type="InterPro" id="IPR037094">
    <property type="entry name" value="Glyco_hydro_38_cen_sf"/>
</dbReference>
<dbReference type="InterPro" id="IPR027291">
    <property type="entry name" value="Glyco_hydro_38_N_sf"/>
</dbReference>
<dbReference type="SMART" id="SM00872">
    <property type="entry name" value="Alpha-mann_mid"/>
    <property type="match status" value="1"/>
</dbReference>
<feature type="domain" description="Glycoside hydrolase family 38 central" evidence="5">
    <location>
        <begin position="538"/>
        <end position="616"/>
    </location>
</feature>
<dbReference type="SUPFAM" id="SSF88688">
    <property type="entry name" value="Families 57/38 glycoside transferase middle domain"/>
    <property type="match status" value="1"/>
</dbReference>
<dbReference type="InterPro" id="IPR011013">
    <property type="entry name" value="Gal_mutarotase_sf_dom"/>
</dbReference>
<keyword evidence="4" id="KW-0326">Glycosidase</keyword>
<dbReference type="GO" id="GO:0006013">
    <property type="term" value="P:mannose metabolic process"/>
    <property type="evidence" value="ECO:0007669"/>
    <property type="project" value="InterPro"/>
</dbReference>
<comment type="caution">
    <text evidence="6">The sequence shown here is derived from an EMBL/GenBank/DDBJ whole genome shotgun (WGS) entry which is preliminary data.</text>
</comment>
<dbReference type="Proteomes" id="UP000269289">
    <property type="component" value="Unassembled WGS sequence"/>
</dbReference>
<keyword evidence="7" id="KW-1185">Reference proteome</keyword>
<dbReference type="PANTHER" id="PTHR46017:SF1">
    <property type="entry name" value="ALPHA-MANNOSIDASE 2C1"/>
    <property type="match status" value="1"/>
</dbReference>
<dbReference type="SUPFAM" id="SSF88713">
    <property type="entry name" value="Glycoside hydrolase/deacetylase"/>
    <property type="match status" value="1"/>
</dbReference>
<dbReference type="OrthoDB" id="9772207at2"/>
<evidence type="ECO:0000313" key="7">
    <source>
        <dbReference type="Proteomes" id="UP000269289"/>
    </source>
</evidence>
<evidence type="ECO:0000313" key="6">
    <source>
        <dbReference type="EMBL" id="RMI09608.1"/>
    </source>
</evidence>
<dbReference type="SUPFAM" id="SSF74650">
    <property type="entry name" value="Galactose mutarotase-like"/>
    <property type="match status" value="1"/>
</dbReference>
<sequence length="1030" mass="112145">MPVDVDAARVVQRLQRFLHERLTPALVADRRPLTVTAWTVPREDGLPGEPVPFGHAARQTFEPAPPGTAWGAPWSTTWFRMTGAVPDDWFGSEAVRSGRHAVELAIDLGFTTTQPGFQAEGLVLDPDGVALKGLSPRNQAVAWSDPAVDVYVEAAGNPDVGSSTWYGPTPLGDPRTAGDVPLYVLRSADVVLRDVEVWELWQDLLAVQGLVEVGDPGSTRYARALRALDLVVDAVDPFDVAGTAAVGRAVLRPVLDLPATAGGHRVLATGHAHIDSAWLWPARETVRKCSRTFASAVALMDDRPDFVFSCSSAQQYAWVAERHPELFERIRAKVAAGQFVPVGGMWVESDTNMPGGEALARQMVEGKRYFLDAFGVETQDVWLPDSFGYTGALPGIVRAAGSRWFLSQKLSWNDTNRMPHHTFHWEGIDGSRVLAHFPPVDTYNSDLSPRELAHAEREFRDKDVATESLVPFGWGDGGGGPTREMLAAADRARSLAGLPEVEIGSPNDFFARAETELAEAARGDGGHPASWSGEMYLEYHRGTYTSQARTKRGNRRSEHLLREAELWAATAAVRTGHPYPADELRALWQVVLLHQFHDILPGSSIGWVYRQAEQAYRDVEDRAEGVIAAALAALAGDGERTVRLNAAPHAREGVPALGGALADDGDRAGTGAPGVQVLRADDGTLRVRTDALDVRLTSGGQLASVRDLAADREVVAPGTVANLLQVHRDVPRQWDAWDIDAEYRRTVEDLLDADTVEVVVEKHDRVVVRTTRTVGASSIAQDLTFRPGVRTIEVDTEVDWHERQRLLKLAFPVDVHADRSAAETQFGHVHRATHTNTSWDEARYEICAHRWLHVGEPGYGVSVANDATYGHDVTRTAREDGGTTTVVRQSLLRAPLFPDPEADQGRHVFRTVLHVGAGIPEAVVDGYRTNLPVREVRGGRAVEPLVAVAGEGAVVEAVKLADDGSGDVVVRLYEAHGGRARATVTAGFPAGVAREVDLLERDVPRRALAADGRTLDLRPFQIVTLRIPRA</sequence>
<dbReference type="FunFam" id="1.20.1270.50:FF:000004">
    <property type="entry name" value="alpha-mannosidase 2C1 isoform X1"/>
    <property type="match status" value="1"/>
</dbReference>
<dbReference type="GO" id="GO:0009313">
    <property type="term" value="P:oligosaccharide catabolic process"/>
    <property type="evidence" value="ECO:0007669"/>
    <property type="project" value="TreeGrafter"/>
</dbReference>
<keyword evidence="3" id="KW-0378">Hydrolase</keyword>
<dbReference type="InterPro" id="IPR000602">
    <property type="entry name" value="Glyco_hydro_38_N"/>
</dbReference>
<evidence type="ECO:0000256" key="3">
    <source>
        <dbReference type="ARBA" id="ARBA00022801"/>
    </source>
</evidence>
<evidence type="ECO:0000256" key="1">
    <source>
        <dbReference type="ARBA" id="ARBA00009792"/>
    </source>
</evidence>
<evidence type="ECO:0000256" key="2">
    <source>
        <dbReference type="ARBA" id="ARBA00022723"/>
    </source>
</evidence>
<dbReference type="PANTHER" id="PTHR46017">
    <property type="entry name" value="ALPHA-MANNOSIDASE 2C1"/>
    <property type="match status" value="1"/>
</dbReference>
<dbReference type="CDD" id="cd10789">
    <property type="entry name" value="GH38N_AMII_ER_cytosolic"/>
    <property type="match status" value="1"/>
</dbReference>
<comment type="similarity">
    <text evidence="1">Belongs to the glycosyl hydrolase 38 family.</text>
</comment>
<proteinExistence type="inferred from homology"/>
<dbReference type="InterPro" id="IPR041147">
    <property type="entry name" value="GH38_C"/>
</dbReference>
<dbReference type="Pfam" id="PF01074">
    <property type="entry name" value="Glyco_hydro_38N"/>
    <property type="match status" value="1"/>
</dbReference>
<dbReference type="InterPro" id="IPR028995">
    <property type="entry name" value="Glyco_hydro_57/38_cen_sf"/>
</dbReference>
<dbReference type="Gene3D" id="1.20.1270.50">
    <property type="entry name" value="Glycoside hydrolase family 38, central domain"/>
    <property type="match status" value="1"/>
</dbReference>
<reference evidence="6 7" key="1">
    <citation type="submission" date="2018-10" db="EMBL/GenBank/DDBJ databases">
        <title>Isolation, diversity and antifungal activity of actinobacteria from wheat.</title>
        <authorList>
            <person name="Han C."/>
        </authorList>
    </citation>
    <scope>NUCLEOTIDE SEQUENCE [LARGE SCALE GENOMIC DNA]</scope>
    <source>
        <strain evidence="6 7">NEAU-YY56</strain>
    </source>
</reference>
<dbReference type="InterPro" id="IPR015341">
    <property type="entry name" value="Glyco_hydro_38_cen"/>
</dbReference>
<dbReference type="EMBL" id="RFFI01000044">
    <property type="protein sequence ID" value="RMI09608.1"/>
    <property type="molecule type" value="Genomic_DNA"/>
</dbReference>
<dbReference type="GO" id="GO:0004559">
    <property type="term" value="F:alpha-mannosidase activity"/>
    <property type="evidence" value="ECO:0007669"/>
    <property type="project" value="InterPro"/>
</dbReference>